<sequence length="74" mass="8723">MSFENDVKELIRRFDNSVPPPFRVGVMKKSDTVFEIAVVDPFGQPIQIFTVYEYKDKVYYCHGQQYKSPEKDIN</sequence>
<dbReference type="EMBL" id="MF448340">
    <property type="protein sequence ID" value="ASU00467.1"/>
    <property type="molecule type" value="Genomic_DNA"/>
</dbReference>
<proteinExistence type="predicted"/>
<evidence type="ECO:0000313" key="2">
    <source>
        <dbReference type="Proteomes" id="UP000226092"/>
    </source>
</evidence>
<dbReference type="GO" id="GO:0016301">
    <property type="term" value="F:kinase activity"/>
    <property type="evidence" value="ECO:0007669"/>
    <property type="project" value="UniProtKB-KW"/>
</dbReference>
<keyword evidence="2" id="KW-1185">Reference proteome</keyword>
<organism evidence="1 2">
    <name type="scientific">Aeromonas phage AS-zj</name>
    <dbReference type="NCBI Taxonomy" id="2024208"/>
    <lineage>
        <taxon>Viruses</taxon>
        <taxon>Duplodnaviria</taxon>
        <taxon>Heunggongvirae</taxon>
        <taxon>Uroviricota</taxon>
        <taxon>Caudoviricetes</taxon>
        <taxon>Pantevenvirales</taxon>
        <taxon>Straboviridae</taxon>
        <taxon>Emmerichvirinae</taxon>
        <taxon>Ceceduovirus</taxon>
        <taxon>Ceceduovirus aszj</taxon>
    </lineage>
</organism>
<reference evidence="1 2" key="1">
    <citation type="submission" date="2017-07" db="EMBL/GenBank/DDBJ databases">
        <title>In vitro design and evaluation of phage cocktails against multidrug-resistant Aeromonas salmonicida.</title>
        <authorList>
            <person name="Chen L."/>
            <person name="Yuan S."/>
            <person name="Ma Y."/>
        </authorList>
    </citation>
    <scope>NUCLEOTIDE SEQUENCE [LARGE SCALE GENOMIC DNA]</scope>
</reference>
<dbReference type="RefSeq" id="YP_009834385.1">
    <property type="nucleotide sequence ID" value="NC_048673.1"/>
</dbReference>
<evidence type="ECO:0000313" key="1">
    <source>
        <dbReference type="EMBL" id="ASU00467.1"/>
    </source>
</evidence>
<name>A0A223LDY5_9CAUD</name>
<dbReference type="KEGG" id="vg:55604452"/>
<keyword evidence="1" id="KW-0418">Kinase</keyword>
<protein>
    <submittedName>
        <fullName evidence="1">Polynucleotide 5'-kinase and 3'-phosphatase</fullName>
    </submittedName>
</protein>
<dbReference type="Proteomes" id="UP000226092">
    <property type="component" value="Segment"/>
</dbReference>
<keyword evidence="1" id="KW-0808">Transferase</keyword>
<accession>A0A223LDY5</accession>
<dbReference type="GeneID" id="55604452"/>